<dbReference type="AlphaFoldDB" id="A0A397UQP2"/>
<dbReference type="Proteomes" id="UP000266673">
    <property type="component" value="Unassembled WGS sequence"/>
</dbReference>
<protein>
    <submittedName>
        <fullName evidence="3">Uncharacterized protein</fullName>
    </submittedName>
</protein>
<reference evidence="3 4" key="1">
    <citation type="submission" date="2018-06" db="EMBL/GenBank/DDBJ databases">
        <title>Comparative genomics reveals the genomic features of Rhizophagus irregularis, R. cerebriforme, R. diaphanum and Gigaspora rosea, and their symbiotic lifestyle signature.</title>
        <authorList>
            <person name="Morin E."/>
            <person name="San Clemente H."/>
            <person name="Chen E.C.H."/>
            <person name="De La Providencia I."/>
            <person name="Hainaut M."/>
            <person name="Kuo A."/>
            <person name="Kohler A."/>
            <person name="Murat C."/>
            <person name="Tang N."/>
            <person name="Roy S."/>
            <person name="Loubradou J."/>
            <person name="Henrissat B."/>
            <person name="Grigoriev I.V."/>
            <person name="Corradi N."/>
            <person name="Roux C."/>
            <person name="Martin F.M."/>
        </authorList>
    </citation>
    <scope>NUCLEOTIDE SEQUENCE [LARGE SCALE GENOMIC DNA]</scope>
    <source>
        <strain evidence="3 4">DAOM 194757</strain>
    </source>
</reference>
<accession>A0A397UQP2</accession>
<dbReference type="InterPro" id="IPR011990">
    <property type="entry name" value="TPR-like_helical_dom_sf"/>
</dbReference>
<feature type="compositionally biased region" description="Basic and acidic residues" evidence="1">
    <location>
        <begin position="325"/>
        <end position="334"/>
    </location>
</feature>
<dbReference type="Gene3D" id="1.25.40.10">
    <property type="entry name" value="Tetratricopeptide repeat domain"/>
    <property type="match status" value="1"/>
</dbReference>
<sequence length="515" mass="60236">MSKPRPIYITPKPTYYNYEEGYIVETSIKPHRHSYLLNRRRNPLVRPSWKKNNSHKIYSIREEIRHEVSKYSKVEEIYNKYATLAKTLTNEQAAKFQQLVHEVVGGDYINDVQFYEDLKIVLEILEDLIDRERIVKNSESSKGVTRFRDKEEPEYLSLYIQINASVKKDCSPQVSNCYRNDTGISKNKTSGIEDEIKAYPYYQQSAKISKQEMDESNKKGDKEITNELTKFEEMFEDKAVEENDEIEEESNKRKNNNKLTKLLNGEALNHACKRWLKQVKDFQLTCKWDKEIKEDKDKVFSLHREFADPGDASGIYQIGHHYENEKADEKDQTPKKYPTPIKDKKESRVGFEDKKCRPLLYAQKPAEISYMSGTNNDGCYEKGIKVEKNEHKAFKDYLKVAGMGHIEGIYYVGYFYCHGIEIINKMLQNLPKDCDIMPEIVRSLKLDENYRVALSRWLKIILTFLVLVMIGTIGPPGIYVGEVGACDTKYMNEISIGADKYDIYLKYYNLAEIYY</sequence>
<evidence type="ECO:0000256" key="2">
    <source>
        <dbReference type="SAM" id="Phobius"/>
    </source>
</evidence>
<keyword evidence="2" id="KW-1133">Transmembrane helix</keyword>
<name>A0A397UQP2_9GLOM</name>
<organism evidence="3 4">
    <name type="scientific">Gigaspora rosea</name>
    <dbReference type="NCBI Taxonomy" id="44941"/>
    <lineage>
        <taxon>Eukaryota</taxon>
        <taxon>Fungi</taxon>
        <taxon>Fungi incertae sedis</taxon>
        <taxon>Mucoromycota</taxon>
        <taxon>Glomeromycotina</taxon>
        <taxon>Glomeromycetes</taxon>
        <taxon>Diversisporales</taxon>
        <taxon>Gigasporaceae</taxon>
        <taxon>Gigaspora</taxon>
    </lineage>
</organism>
<feature type="transmembrane region" description="Helical" evidence="2">
    <location>
        <begin position="460"/>
        <end position="481"/>
    </location>
</feature>
<feature type="region of interest" description="Disordered" evidence="1">
    <location>
        <begin position="325"/>
        <end position="344"/>
    </location>
</feature>
<dbReference type="SUPFAM" id="SSF81901">
    <property type="entry name" value="HCP-like"/>
    <property type="match status" value="1"/>
</dbReference>
<dbReference type="EMBL" id="QKWP01001173">
    <property type="protein sequence ID" value="RIB11099.1"/>
    <property type="molecule type" value="Genomic_DNA"/>
</dbReference>
<keyword evidence="4" id="KW-1185">Reference proteome</keyword>
<evidence type="ECO:0000256" key="1">
    <source>
        <dbReference type="SAM" id="MobiDB-lite"/>
    </source>
</evidence>
<proteinExistence type="predicted"/>
<keyword evidence="2" id="KW-0812">Transmembrane</keyword>
<evidence type="ECO:0000313" key="4">
    <source>
        <dbReference type="Proteomes" id="UP000266673"/>
    </source>
</evidence>
<comment type="caution">
    <text evidence="3">The sequence shown here is derived from an EMBL/GenBank/DDBJ whole genome shotgun (WGS) entry which is preliminary data.</text>
</comment>
<keyword evidence="2" id="KW-0472">Membrane</keyword>
<gene>
    <name evidence="3" type="ORF">C2G38_2204344</name>
</gene>
<evidence type="ECO:0000313" key="3">
    <source>
        <dbReference type="EMBL" id="RIB11099.1"/>
    </source>
</evidence>